<dbReference type="GeneID" id="62168315"/>
<dbReference type="CDD" id="cd12148">
    <property type="entry name" value="fungal_TF_MHR"/>
    <property type="match status" value="1"/>
</dbReference>
<evidence type="ECO:0000313" key="3">
    <source>
        <dbReference type="Proteomes" id="UP000781932"/>
    </source>
</evidence>
<reference evidence="2" key="1">
    <citation type="submission" date="2020-03" db="EMBL/GenBank/DDBJ databases">
        <authorList>
            <person name="He L."/>
        </authorList>
    </citation>
    <scope>NUCLEOTIDE SEQUENCE</scope>
    <source>
        <strain evidence="2">CkLH20</strain>
    </source>
</reference>
<dbReference type="PANTHER" id="PTHR47785">
    <property type="entry name" value="ZN(II)2CYS6 TRANSCRIPTION FACTOR (EUROFUNG)-RELATED-RELATED"/>
    <property type="match status" value="1"/>
</dbReference>
<name>A0A9P6HT37_9PEZI</name>
<dbReference type="PANTHER" id="PTHR47785:SF6">
    <property type="entry name" value="ZN(II)2CYS6 TRANSCRIPTION FACTOR (EUROFUNG)"/>
    <property type="match status" value="1"/>
</dbReference>
<comment type="caution">
    <text evidence="2">The sequence shown here is derived from an EMBL/GenBank/DDBJ whole genome shotgun (WGS) entry which is preliminary data.</text>
</comment>
<keyword evidence="3" id="KW-1185">Reference proteome</keyword>
<dbReference type="EMBL" id="JAATWM020000060">
    <property type="protein sequence ID" value="KAF9870048.1"/>
    <property type="molecule type" value="Genomic_DNA"/>
</dbReference>
<accession>A0A9P6HT37</accession>
<evidence type="ECO:0008006" key="4">
    <source>
        <dbReference type="Google" id="ProtNLM"/>
    </source>
</evidence>
<keyword evidence="1" id="KW-0472">Membrane</keyword>
<feature type="transmembrane region" description="Helical" evidence="1">
    <location>
        <begin position="447"/>
        <end position="464"/>
    </location>
</feature>
<gene>
    <name evidence="2" type="ORF">CkaCkLH20_12528</name>
</gene>
<dbReference type="OrthoDB" id="6133115at2759"/>
<reference evidence="2" key="2">
    <citation type="submission" date="2020-11" db="EMBL/GenBank/DDBJ databases">
        <title>Whole genome sequencing of Colletotrichum sp.</title>
        <authorList>
            <person name="Li H."/>
        </authorList>
    </citation>
    <scope>NUCLEOTIDE SEQUENCE</scope>
    <source>
        <strain evidence="2">CkLH20</strain>
    </source>
</reference>
<protein>
    <recommendedName>
        <fullName evidence="4">Transcription factor domain-containing protein</fullName>
    </recommendedName>
</protein>
<evidence type="ECO:0000313" key="2">
    <source>
        <dbReference type="EMBL" id="KAF9870048.1"/>
    </source>
</evidence>
<dbReference type="AlphaFoldDB" id="A0A9P6HT37"/>
<keyword evidence="1" id="KW-1133">Transmembrane helix</keyword>
<dbReference type="Proteomes" id="UP000781932">
    <property type="component" value="Unassembled WGS sequence"/>
</dbReference>
<sequence>MANLQPSSSWTPRDDQQQYVSAVHKMMRWDAVRKMLVEAGISAQEADFLKPNFPSLILEQQGRTEPLPISSTIKLGQLKPVFVNNRSTTYFSTFHLLHPILDEQNFRNTTVSKAFNRGRLTDNVDATLVLLVLALADMGEATCTDPGLVQQHIQQHGGPPGLSYFNEARRRMGFFVADCTLETVQLLILAGGLNLELEQPLTGLTSLRENEWGLNESMFSDNLNEDGSELYEQHFYSHINLRYHAREIHRSLTAMNNIGVVSAQGYFTQKERDLLSSNLSKEVEARARHLNDWRDRLNDEMQWVEMRWNESNKKTEAPVSLFPNTSEALYETQYPIHDDQIRQVYFPDVAQPMEPQLEQLQQLQQLQQMPLEAFGPAGVDVILNALLKSRYYYLRCLLYRPYIYRILHSDRMYQSDMAGAKEYLRACVLWPIIMPPVCNSKAMIPSLYLWTHNILGVLVILYLSETNPRLMRVRDEMTPSNKPNVFAPRAQETVRLCIEWIRSLQTTDKSAEWCWLVVKRLYRIPDETSDGQYLV</sequence>
<keyword evidence="1" id="KW-0812">Transmembrane</keyword>
<dbReference type="InterPro" id="IPR053181">
    <property type="entry name" value="EcdB-like_regulator"/>
</dbReference>
<evidence type="ECO:0000256" key="1">
    <source>
        <dbReference type="SAM" id="Phobius"/>
    </source>
</evidence>
<organism evidence="2 3">
    <name type="scientific">Colletotrichum karsti</name>
    <dbReference type="NCBI Taxonomy" id="1095194"/>
    <lineage>
        <taxon>Eukaryota</taxon>
        <taxon>Fungi</taxon>
        <taxon>Dikarya</taxon>
        <taxon>Ascomycota</taxon>
        <taxon>Pezizomycotina</taxon>
        <taxon>Sordariomycetes</taxon>
        <taxon>Hypocreomycetidae</taxon>
        <taxon>Glomerellales</taxon>
        <taxon>Glomerellaceae</taxon>
        <taxon>Colletotrichum</taxon>
        <taxon>Colletotrichum boninense species complex</taxon>
    </lineage>
</organism>
<proteinExistence type="predicted"/>
<dbReference type="RefSeq" id="XP_038739509.1">
    <property type="nucleotide sequence ID" value="XM_038895241.1"/>
</dbReference>